<dbReference type="GeneID" id="64602407"/>
<feature type="region of interest" description="Disordered" evidence="1">
    <location>
        <begin position="276"/>
        <end position="299"/>
    </location>
</feature>
<evidence type="ECO:0000256" key="1">
    <source>
        <dbReference type="SAM" id="MobiDB-lite"/>
    </source>
</evidence>
<evidence type="ECO:0000313" key="2">
    <source>
        <dbReference type="EMBL" id="KAG1792343.1"/>
    </source>
</evidence>
<proteinExistence type="predicted"/>
<dbReference type="AlphaFoldDB" id="A0A9P7ANG5"/>
<protein>
    <submittedName>
        <fullName evidence="2">Uncharacterized protein</fullName>
    </submittedName>
</protein>
<comment type="caution">
    <text evidence="2">The sequence shown here is derived from an EMBL/GenBank/DDBJ whole genome shotgun (WGS) entry which is preliminary data.</text>
</comment>
<dbReference type="Proteomes" id="UP000719766">
    <property type="component" value="Unassembled WGS sequence"/>
</dbReference>
<organism evidence="2 3">
    <name type="scientific">Suillus plorans</name>
    <dbReference type="NCBI Taxonomy" id="116603"/>
    <lineage>
        <taxon>Eukaryota</taxon>
        <taxon>Fungi</taxon>
        <taxon>Dikarya</taxon>
        <taxon>Basidiomycota</taxon>
        <taxon>Agaricomycotina</taxon>
        <taxon>Agaricomycetes</taxon>
        <taxon>Agaricomycetidae</taxon>
        <taxon>Boletales</taxon>
        <taxon>Suillineae</taxon>
        <taxon>Suillaceae</taxon>
        <taxon>Suillus</taxon>
    </lineage>
</organism>
<gene>
    <name evidence="2" type="ORF">HD556DRAFT_1482047</name>
</gene>
<feature type="compositionally biased region" description="Basic and acidic residues" evidence="1">
    <location>
        <begin position="213"/>
        <end position="225"/>
    </location>
</feature>
<name>A0A9P7ANG5_9AGAM</name>
<dbReference type="OrthoDB" id="2692835at2759"/>
<keyword evidence="3" id="KW-1185">Reference proteome</keyword>
<evidence type="ECO:0000313" key="3">
    <source>
        <dbReference type="Proteomes" id="UP000719766"/>
    </source>
</evidence>
<sequence length="392" mass="42372">MACQKPRLGCVKHSDVVGQGSGPQAHMAQPYRSPAQPSPMSPYPGLRPGLSFSKNDRGYTFTVMPPSLDADREALVRPKRVPAPSKRLTDASNSATPELSAHLEAIALKRAEDAKRLAEDITTAPATSSSHFVTPTKRSQNTDSSGSGYDTDCSAAQKPPKKKKSHSSQSVIISSDSEDSRAAPATAKKNQAPDPVNDDGFLADINIASLSNDEIKQKPDRKGQDVDNFFSPKYSEPGVDGKPRTYRNCTLCSKKGPRKRFLAYNKWAQDQLAVTVPSDDSTPTPSLVTPTNPNSDAASLSVKKELLVPAPTKKTRQPSVKPMRIGTKVTPRNLCALDWQANGHQREPASAFALYWNSLSTSIKEEYKRKATAQISSSSTLQGNDGGNEHDD</sequence>
<feature type="region of interest" description="Disordered" evidence="1">
    <location>
        <begin position="119"/>
        <end position="241"/>
    </location>
</feature>
<dbReference type="EMBL" id="JABBWE010000037">
    <property type="protein sequence ID" value="KAG1792343.1"/>
    <property type="molecule type" value="Genomic_DNA"/>
</dbReference>
<feature type="region of interest" description="Disordered" evidence="1">
    <location>
        <begin position="1"/>
        <end position="99"/>
    </location>
</feature>
<dbReference type="RefSeq" id="XP_041158980.1">
    <property type="nucleotide sequence ID" value="XM_041308643.1"/>
</dbReference>
<feature type="compositionally biased region" description="Polar residues" evidence="1">
    <location>
        <begin position="373"/>
        <end position="383"/>
    </location>
</feature>
<feature type="region of interest" description="Disordered" evidence="1">
    <location>
        <begin position="369"/>
        <end position="392"/>
    </location>
</feature>
<feature type="compositionally biased region" description="Polar residues" evidence="1">
    <location>
        <begin position="278"/>
        <end position="298"/>
    </location>
</feature>
<accession>A0A9P7ANG5</accession>
<feature type="compositionally biased region" description="Polar residues" evidence="1">
    <location>
        <begin position="124"/>
        <end position="148"/>
    </location>
</feature>
<reference evidence="2" key="1">
    <citation type="journal article" date="2020" name="New Phytol.">
        <title>Comparative genomics reveals dynamic genome evolution in host specialist ectomycorrhizal fungi.</title>
        <authorList>
            <person name="Lofgren L.A."/>
            <person name="Nguyen N.H."/>
            <person name="Vilgalys R."/>
            <person name="Ruytinx J."/>
            <person name="Liao H.L."/>
            <person name="Branco S."/>
            <person name="Kuo A."/>
            <person name="LaButti K."/>
            <person name="Lipzen A."/>
            <person name="Andreopoulos W."/>
            <person name="Pangilinan J."/>
            <person name="Riley R."/>
            <person name="Hundley H."/>
            <person name="Na H."/>
            <person name="Barry K."/>
            <person name="Grigoriev I.V."/>
            <person name="Stajich J.E."/>
            <person name="Kennedy P.G."/>
        </authorList>
    </citation>
    <scope>NUCLEOTIDE SEQUENCE</scope>
    <source>
        <strain evidence="2">S12</strain>
    </source>
</reference>